<evidence type="ECO:0000313" key="3">
    <source>
        <dbReference type="Proteomes" id="UP001151760"/>
    </source>
</evidence>
<evidence type="ECO:0000256" key="1">
    <source>
        <dbReference type="SAM" id="MobiDB-lite"/>
    </source>
</evidence>
<proteinExistence type="predicted"/>
<feature type="compositionally biased region" description="Polar residues" evidence="1">
    <location>
        <begin position="316"/>
        <end position="326"/>
    </location>
</feature>
<feature type="compositionally biased region" description="Low complexity" evidence="1">
    <location>
        <begin position="20"/>
        <end position="56"/>
    </location>
</feature>
<reference evidence="2" key="2">
    <citation type="submission" date="2022-01" db="EMBL/GenBank/DDBJ databases">
        <authorList>
            <person name="Yamashiro T."/>
            <person name="Shiraishi A."/>
            <person name="Satake H."/>
            <person name="Nakayama K."/>
        </authorList>
    </citation>
    <scope>NUCLEOTIDE SEQUENCE</scope>
</reference>
<keyword evidence="3" id="KW-1185">Reference proteome</keyword>
<dbReference type="Proteomes" id="UP001151760">
    <property type="component" value="Unassembled WGS sequence"/>
</dbReference>
<name>A0ABQ5EK66_9ASTR</name>
<feature type="compositionally biased region" description="Basic residues" evidence="1">
    <location>
        <begin position="117"/>
        <end position="126"/>
    </location>
</feature>
<feature type="region of interest" description="Disordered" evidence="1">
    <location>
        <begin position="1"/>
        <end position="64"/>
    </location>
</feature>
<reference evidence="2" key="1">
    <citation type="journal article" date="2022" name="Int. J. Mol. Sci.">
        <title>Draft Genome of Tanacetum Coccineum: Genomic Comparison of Closely Related Tanacetum-Family Plants.</title>
        <authorList>
            <person name="Yamashiro T."/>
            <person name="Shiraishi A."/>
            <person name="Nakayama K."/>
            <person name="Satake H."/>
        </authorList>
    </citation>
    <scope>NUCLEOTIDE SEQUENCE</scope>
</reference>
<accession>A0ABQ5EK66</accession>
<protein>
    <recommendedName>
        <fullName evidence="4">No apical meristem-associated C-terminal domain-containing protein</fullName>
    </recommendedName>
</protein>
<gene>
    <name evidence="2" type="ORF">Tco_0977460</name>
</gene>
<dbReference type="EMBL" id="BQNB010016395">
    <property type="protein sequence ID" value="GJT51303.1"/>
    <property type="molecule type" value="Genomic_DNA"/>
</dbReference>
<evidence type="ECO:0008006" key="4">
    <source>
        <dbReference type="Google" id="ProtNLM"/>
    </source>
</evidence>
<comment type="caution">
    <text evidence="2">The sequence shown here is derived from an EMBL/GenBank/DDBJ whole genome shotgun (WGS) entry which is preliminary data.</text>
</comment>
<sequence length="543" mass="62305">MSRIPNDGFPNLNFSQLLGTTNSNQSSSSNPSTPSSQNSIGSSSQFPSGQFPSGQFAGQFPFAPQYFPQMTPEQIFFQQQQAFQQAQLNTQFQNFQTQNVPETQFKVPQPQPPQKETRRKGKRMAKKSSFPAVDLSADDDNIEDEEDVVMTTTAPTQTSVRWTRDEEKLLCEVWVGVSENSDIGNDRNEECFWGQIHDDFNKSTNGVFRTKNMITGKWNRMQPDCQKFHAIYKGITRKSGENDGDVLEAAKAEYSACNKGKKFAYEHGWRVLKKHPKWDAADHFDSEDHTKIFGPDARPRPPGKTRPAKKTKSETTESSAGSGYQNRDSHDPYSHQSLHDSNDSEKSLTELNNDVKNNLEDFKRCIRSMRTVHSKLYERDDQSKTDLEKTITKFLDGQRVANMYVKKNVNDMILKMKQNEKNFQTIFKNMKRKIDEWEKSQNVSLEKTDMTDPPPPQAHTEHLNAVFTGSGKSDDSPKIQKDPPPLIIVNNKIKKDKPIKTTKRDYCIVETKEYPFREYIPKIPYPQRLKVDHSHLNRIVKES</sequence>
<dbReference type="PANTHER" id="PTHR45023:SF4">
    <property type="entry name" value="GLYCINE-RICH PROTEIN-RELATED"/>
    <property type="match status" value="1"/>
</dbReference>
<feature type="compositionally biased region" description="Basic and acidic residues" evidence="1">
    <location>
        <begin position="327"/>
        <end position="347"/>
    </location>
</feature>
<organism evidence="2 3">
    <name type="scientific">Tanacetum coccineum</name>
    <dbReference type="NCBI Taxonomy" id="301880"/>
    <lineage>
        <taxon>Eukaryota</taxon>
        <taxon>Viridiplantae</taxon>
        <taxon>Streptophyta</taxon>
        <taxon>Embryophyta</taxon>
        <taxon>Tracheophyta</taxon>
        <taxon>Spermatophyta</taxon>
        <taxon>Magnoliopsida</taxon>
        <taxon>eudicotyledons</taxon>
        <taxon>Gunneridae</taxon>
        <taxon>Pentapetalae</taxon>
        <taxon>asterids</taxon>
        <taxon>campanulids</taxon>
        <taxon>Asterales</taxon>
        <taxon>Asteraceae</taxon>
        <taxon>Asteroideae</taxon>
        <taxon>Anthemideae</taxon>
        <taxon>Anthemidinae</taxon>
        <taxon>Tanacetum</taxon>
    </lineage>
</organism>
<dbReference type="PANTHER" id="PTHR45023">
    <property type="match status" value="1"/>
</dbReference>
<feature type="region of interest" description="Disordered" evidence="1">
    <location>
        <begin position="102"/>
        <end position="140"/>
    </location>
</feature>
<evidence type="ECO:0000313" key="2">
    <source>
        <dbReference type="EMBL" id="GJT51303.1"/>
    </source>
</evidence>
<feature type="compositionally biased region" description="Basic residues" evidence="1">
    <location>
        <begin position="301"/>
        <end position="310"/>
    </location>
</feature>
<feature type="region of interest" description="Disordered" evidence="1">
    <location>
        <begin position="286"/>
        <end position="347"/>
    </location>
</feature>